<reference evidence="3 4" key="1">
    <citation type="submission" date="2019-06" db="EMBL/GenBank/DDBJ databases">
        <title>Spirosoma utsteinense sp. nov. isolated from Antarctic ice-free soils.</title>
        <authorList>
            <person name="Tahon G."/>
        </authorList>
    </citation>
    <scope>NUCLEOTIDE SEQUENCE [LARGE SCALE GENOMIC DNA]</scope>
    <source>
        <strain evidence="3 4">LMG 31447</strain>
    </source>
</reference>
<keyword evidence="2" id="KW-0732">Signal</keyword>
<evidence type="ECO:0000313" key="4">
    <source>
        <dbReference type="Proteomes" id="UP000700732"/>
    </source>
</evidence>
<protein>
    <recommendedName>
        <fullName evidence="5">Outer membrane protein beta-barrel domain-containing protein</fullName>
    </recommendedName>
</protein>
<feature type="signal peptide" evidence="2">
    <location>
        <begin position="1"/>
        <end position="20"/>
    </location>
</feature>
<accession>A0ABR6WD51</accession>
<comment type="caution">
    <text evidence="3">The sequence shown here is derived from an EMBL/GenBank/DDBJ whole genome shotgun (WGS) entry which is preliminary data.</text>
</comment>
<keyword evidence="4" id="KW-1185">Reference proteome</keyword>
<evidence type="ECO:0000256" key="2">
    <source>
        <dbReference type="SAM" id="SignalP"/>
    </source>
</evidence>
<evidence type="ECO:0000256" key="1">
    <source>
        <dbReference type="SAM" id="MobiDB-lite"/>
    </source>
</evidence>
<name>A0ABR6WD51_9BACT</name>
<dbReference type="Proteomes" id="UP000700732">
    <property type="component" value="Unassembled WGS sequence"/>
</dbReference>
<evidence type="ECO:0008006" key="5">
    <source>
        <dbReference type="Google" id="ProtNLM"/>
    </source>
</evidence>
<dbReference type="EMBL" id="VFIA01000040">
    <property type="protein sequence ID" value="MBC3794224.1"/>
    <property type="molecule type" value="Genomic_DNA"/>
</dbReference>
<evidence type="ECO:0000313" key="3">
    <source>
        <dbReference type="EMBL" id="MBC3794224.1"/>
    </source>
</evidence>
<gene>
    <name evidence="3" type="ORF">FH603_4751</name>
</gene>
<dbReference type="RefSeq" id="WP_186740508.1">
    <property type="nucleotide sequence ID" value="NZ_VFIA01000040.1"/>
</dbReference>
<organism evidence="3 4">
    <name type="scientific">Spirosoma utsteinense</name>
    <dbReference type="NCBI Taxonomy" id="2585773"/>
    <lineage>
        <taxon>Bacteria</taxon>
        <taxon>Pseudomonadati</taxon>
        <taxon>Bacteroidota</taxon>
        <taxon>Cytophagia</taxon>
        <taxon>Cytophagales</taxon>
        <taxon>Cytophagaceae</taxon>
        <taxon>Spirosoma</taxon>
    </lineage>
</organism>
<feature type="region of interest" description="Disordered" evidence="1">
    <location>
        <begin position="24"/>
        <end position="46"/>
    </location>
</feature>
<feature type="chain" id="PRO_5045360703" description="Outer membrane protein beta-barrel domain-containing protein" evidence="2">
    <location>
        <begin position="21"/>
        <end position="299"/>
    </location>
</feature>
<proteinExistence type="predicted"/>
<sequence>MNQYHLLLLSLLLGASTGQAQPAVAVNSTQNPAGPVPTEAAPSKPKATQSPVYFKAYGFYSLLTPGGDLNYSYSQTQSTTPTIYKATDKSLGAGPRAGVGLGFIVSDFINLGIDADILFGTPLTIDNTFFSGNSRYTTSRTTTLKVLSITPNITFKALSRPAYYLYNRLGLVGGVILDYEITGNELETPARGAVNTTVSNDKYTKNSLALGYQVAFGIQFRLSQRLRGFAEVVAYNQSFKPQEIKSTYTTTKSGDATTQRSVTLYKEQGDFNKSDPYEQPSFNVAINSIGVGAGLAFRF</sequence>